<accession>A0A6C2U2Q5</accession>
<keyword evidence="11" id="KW-0645">Protease</keyword>
<feature type="domain" description="DUF6576" evidence="10">
    <location>
        <begin position="243"/>
        <end position="272"/>
    </location>
</feature>
<dbReference type="Gene3D" id="1.20.1540.10">
    <property type="entry name" value="Rhomboid-like"/>
    <property type="match status" value="1"/>
</dbReference>
<name>A0A6C2U2Q5_PONDE</name>
<feature type="transmembrane region" description="Helical" evidence="8">
    <location>
        <begin position="21"/>
        <end position="41"/>
    </location>
</feature>
<feature type="transmembrane region" description="Helical" evidence="8">
    <location>
        <begin position="96"/>
        <end position="114"/>
    </location>
</feature>
<dbReference type="Pfam" id="PF20216">
    <property type="entry name" value="DUF6576"/>
    <property type="match status" value="1"/>
</dbReference>
<dbReference type="InterPro" id="IPR050925">
    <property type="entry name" value="Rhomboid_protease_S54"/>
</dbReference>
<dbReference type="Pfam" id="PF01694">
    <property type="entry name" value="Rhomboid"/>
    <property type="match status" value="1"/>
</dbReference>
<feature type="domain" description="Peptidase S54 rhomboid" evidence="9">
    <location>
        <begin position="57"/>
        <end position="209"/>
    </location>
</feature>
<sequence>MFNNEPRNIGSMVGISSSVKFLLILNVVIFALDALTSQRLLTENFALRANWWMNFEIGQLFTYMFIHGSLSHLMVNMLGLFFIGPTVERTIGAFRFFILYYVSGILGGLGWSLIADPFPVADAFGNTFMHYPICVGASGAVMGILGAFGALYPNAKLLLWFVIPCRAWMLVLGLAIWELHETISEPLIGGIANAAHLIGGVAGFSYAISLKHPHLVDEFKARIPGLGKKKPRPSNAPRAEQLSKEDVDRILDKIGKEGMGALTPREREMLKRATRG</sequence>
<evidence type="ECO:0000313" key="12">
    <source>
        <dbReference type="Proteomes" id="UP000366872"/>
    </source>
</evidence>
<evidence type="ECO:0000256" key="8">
    <source>
        <dbReference type="SAM" id="Phobius"/>
    </source>
</evidence>
<evidence type="ECO:0000256" key="6">
    <source>
        <dbReference type="ARBA" id="ARBA00023136"/>
    </source>
</evidence>
<evidence type="ECO:0000259" key="9">
    <source>
        <dbReference type="Pfam" id="PF01694"/>
    </source>
</evidence>
<dbReference type="InterPro" id="IPR022764">
    <property type="entry name" value="Peptidase_S54_rhomboid_dom"/>
</dbReference>
<organism evidence="11 12">
    <name type="scientific">Pontiella desulfatans</name>
    <dbReference type="NCBI Taxonomy" id="2750659"/>
    <lineage>
        <taxon>Bacteria</taxon>
        <taxon>Pseudomonadati</taxon>
        <taxon>Kiritimatiellota</taxon>
        <taxon>Kiritimatiellia</taxon>
        <taxon>Kiritimatiellales</taxon>
        <taxon>Pontiellaceae</taxon>
        <taxon>Pontiella</taxon>
    </lineage>
</organism>
<dbReference type="GO" id="GO:0004252">
    <property type="term" value="F:serine-type endopeptidase activity"/>
    <property type="evidence" value="ECO:0007669"/>
    <property type="project" value="InterPro"/>
</dbReference>
<dbReference type="EMBL" id="CAAHFG010000001">
    <property type="protein sequence ID" value="VGO14125.1"/>
    <property type="molecule type" value="Genomic_DNA"/>
</dbReference>
<dbReference type="AlphaFoldDB" id="A0A6C2U2Q5"/>
<dbReference type="InterPro" id="IPR046483">
    <property type="entry name" value="DUF6576"/>
</dbReference>
<reference evidence="11 12" key="1">
    <citation type="submission" date="2019-04" db="EMBL/GenBank/DDBJ databases">
        <authorList>
            <person name="Van Vliet M D."/>
        </authorList>
    </citation>
    <scope>NUCLEOTIDE SEQUENCE [LARGE SCALE GENOMIC DNA]</scope>
    <source>
        <strain evidence="11 12">F1</strain>
    </source>
</reference>
<feature type="region of interest" description="Disordered" evidence="7">
    <location>
        <begin position="226"/>
        <end position="245"/>
    </location>
</feature>
<evidence type="ECO:0000256" key="5">
    <source>
        <dbReference type="ARBA" id="ARBA00022989"/>
    </source>
</evidence>
<feature type="transmembrane region" description="Helical" evidence="8">
    <location>
        <begin position="61"/>
        <end position="84"/>
    </location>
</feature>
<keyword evidence="12" id="KW-1185">Reference proteome</keyword>
<keyword evidence="3 8" id="KW-0812">Transmembrane</keyword>
<dbReference type="PANTHER" id="PTHR43731:SF14">
    <property type="entry name" value="PRESENILIN-ASSOCIATED RHOMBOID-LIKE PROTEIN, MITOCHONDRIAL"/>
    <property type="match status" value="1"/>
</dbReference>
<dbReference type="GO" id="GO:0016020">
    <property type="term" value="C:membrane"/>
    <property type="evidence" value="ECO:0007669"/>
    <property type="project" value="UniProtKB-SubCell"/>
</dbReference>
<keyword evidence="6 8" id="KW-0472">Membrane</keyword>
<evidence type="ECO:0000259" key="10">
    <source>
        <dbReference type="Pfam" id="PF20216"/>
    </source>
</evidence>
<comment type="subcellular location">
    <subcellularLocation>
        <location evidence="1">Membrane</location>
        <topology evidence="1">Multi-pass membrane protein</topology>
    </subcellularLocation>
</comment>
<dbReference type="Proteomes" id="UP000366872">
    <property type="component" value="Unassembled WGS sequence"/>
</dbReference>
<evidence type="ECO:0000256" key="1">
    <source>
        <dbReference type="ARBA" id="ARBA00004141"/>
    </source>
</evidence>
<dbReference type="RefSeq" id="WP_136079631.1">
    <property type="nucleotide sequence ID" value="NZ_CAAHFG010000001.1"/>
</dbReference>
<protein>
    <submittedName>
        <fullName evidence="11">Rhomboid protease AarA</fullName>
    </submittedName>
</protein>
<keyword evidence="4" id="KW-0378">Hydrolase</keyword>
<feature type="transmembrane region" description="Helical" evidence="8">
    <location>
        <begin position="129"/>
        <end position="150"/>
    </location>
</feature>
<feature type="transmembrane region" description="Helical" evidence="8">
    <location>
        <begin position="189"/>
        <end position="210"/>
    </location>
</feature>
<keyword evidence="5 8" id="KW-1133">Transmembrane helix</keyword>
<dbReference type="SUPFAM" id="SSF144091">
    <property type="entry name" value="Rhomboid-like"/>
    <property type="match status" value="1"/>
</dbReference>
<evidence type="ECO:0000256" key="3">
    <source>
        <dbReference type="ARBA" id="ARBA00022692"/>
    </source>
</evidence>
<gene>
    <name evidence="11" type="primary">aarA</name>
    <name evidence="11" type="ORF">PDESU_02684</name>
</gene>
<evidence type="ECO:0000256" key="2">
    <source>
        <dbReference type="ARBA" id="ARBA00009045"/>
    </source>
</evidence>
<evidence type="ECO:0000256" key="7">
    <source>
        <dbReference type="SAM" id="MobiDB-lite"/>
    </source>
</evidence>
<comment type="similarity">
    <text evidence="2">Belongs to the peptidase S54 family.</text>
</comment>
<dbReference type="PANTHER" id="PTHR43731">
    <property type="entry name" value="RHOMBOID PROTEASE"/>
    <property type="match status" value="1"/>
</dbReference>
<proteinExistence type="inferred from homology"/>
<dbReference type="GO" id="GO:0006508">
    <property type="term" value="P:proteolysis"/>
    <property type="evidence" value="ECO:0007669"/>
    <property type="project" value="UniProtKB-KW"/>
</dbReference>
<evidence type="ECO:0000256" key="4">
    <source>
        <dbReference type="ARBA" id="ARBA00022801"/>
    </source>
</evidence>
<evidence type="ECO:0000313" key="11">
    <source>
        <dbReference type="EMBL" id="VGO14125.1"/>
    </source>
</evidence>
<dbReference type="InterPro" id="IPR035952">
    <property type="entry name" value="Rhomboid-like_sf"/>
</dbReference>
<feature type="transmembrane region" description="Helical" evidence="8">
    <location>
        <begin position="157"/>
        <end position="177"/>
    </location>
</feature>